<evidence type="ECO:0000256" key="2">
    <source>
        <dbReference type="ARBA" id="ARBA00012438"/>
    </source>
</evidence>
<reference evidence="10" key="2">
    <citation type="submission" date="2011-04" db="EMBL/GenBank/DDBJ databases">
        <title>The complete genome of chromosome of Treponema succinifaciens DSM 2489.</title>
        <authorList>
            <person name="Lucas S."/>
            <person name="Copeland A."/>
            <person name="Lapidus A."/>
            <person name="Bruce D."/>
            <person name="Goodwin L."/>
            <person name="Pitluck S."/>
            <person name="Peters L."/>
            <person name="Kyrpides N."/>
            <person name="Mavromatis K."/>
            <person name="Ivanova N."/>
            <person name="Ovchinnikova G."/>
            <person name="Teshima H."/>
            <person name="Detter J.C."/>
            <person name="Tapia R."/>
            <person name="Han C."/>
            <person name="Land M."/>
            <person name="Hauser L."/>
            <person name="Markowitz V."/>
            <person name="Cheng J.-F."/>
            <person name="Hugenholtz P."/>
            <person name="Woyke T."/>
            <person name="Wu D."/>
            <person name="Gronow S."/>
            <person name="Wellnitz S."/>
            <person name="Brambilla E."/>
            <person name="Klenk H.-P."/>
            <person name="Eisen J.A."/>
        </authorList>
    </citation>
    <scope>NUCLEOTIDE SEQUENCE [LARGE SCALE GENOMIC DNA]</scope>
    <source>
        <strain evidence="10">ATCC 33096 / DSM 2489 / 6091</strain>
    </source>
</reference>
<evidence type="ECO:0000313" key="10">
    <source>
        <dbReference type="Proteomes" id="UP000006852"/>
    </source>
</evidence>
<evidence type="ECO:0000256" key="3">
    <source>
        <dbReference type="ARBA" id="ARBA00022553"/>
    </source>
</evidence>
<dbReference type="CDD" id="cd00082">
    <property type="entry name" value="HisKA"/>
    <property type="match status" value="1"/>
</dbReference>
<dbReference type="Gene3D" id="3.40.50.2300">
    <property type="match status" value="1"/>
</dbReference>
<keyword evidence="4" id="KW-0808">Transferase</keyword>
<proteinExistence type="predicted"/>
<dbReference type="SUPFAM" id="SSF47384">
    <property type="entry name" value="Homodimeric domain of signal transducing histidine kinase"/>
    <property type="match status" value="1"/>
</dbReference>
<evidence type="ECO:0000256" key="1">
    <source>
        <dbReference type="ARBA" id="ARBA00000085"/>
    </source>
</evidence>
<keyword evidence="10" id="KW-1185">Reference proteome</keyword>
<dbReference type="HOGENOM" id="CLU_000445_114_21_12"/>
<dbReference type="PANTHER" id="PTHR43047">
    <property type="entry name" value="TWO-COMPONENT HISTIDINE PROTEIN KINASE"/>
    <property type="match status" value="1"/>
</dbReference>
<organism evidence="9 10">
    <name type="scientific">Treponema succinifaciens (strain ATCC 33096 / DSM 2489 / 6091)</name>
    <dbReference type="NCBI Taxonomy" id="869209"/>
    <lineage>
        <taxon>Bacteria</taxon>
        <taxon>Pseudomonadati</taxon>
        <taxon>Spirochaetota</taxon>
        <taxon>Spirochaetia</taxon>
        <taxon>Spirochaetales</taxon>
        <taxon>Treponemataceae</taxon>
        <taxon>Treponema</taxon>
    </lineage>
</organism>
<dbReference type="OrthoDB" id="6192248at2"/>
<dbReference type="SMART" id="SM00387">
    <property type="entry name" value="HATPase_c"/>
    <property type="match status" value="1"/>
</dbReference>
<evidence type="ECO:0000256" key="5">
    <source>
        <dbReference type="ARBA" id="ARBA00022777"/>
    </source>
</evidence>
<dbReference type="SMART" id="SM00448">
    <property type="entry name" value="REC"/>
    <property type="match status" value="1"/>
</dbReference>
<dbReference type="AlphaFoldDB" id="F2NY09"/>
<dbReference type="PANTHER" id="PTHR43047:SF72">
    <property type="entry name" value="OSMOSENSING HISTIDINE PROTEIN KINASE SLN1"/>
    <property type="match status" value="1"/>
</dbReference>
<dbReference type="RefSeq" id="WP_013701053.1">
    <property type="nucleotide sequence ID" value="NC_015385.1"/>
</dbReference>
<dbReference type="GeneID" id="302998008"/>
<dbReference type="InterPro" id="IPR001789">
    <property type="entry name" value="Sig_transdc_resp-reg_receiver"/>
</dbReference>
<dbReference type="PROSITE" id="PS50110">
    <property type="entry name" value="RESPONSE_REGULATORY"/>
    <property type="match status" value="1"/>
</dbReference>
<dbReference type="Proteomes" id="UP000006852">
    <property type="component" value="Chromosome"/>
</dbReference>
<feature type="domain" description="Histidine kinase" evidence="7">
    <location>
        <begin position="334"/>
        <end position="558"/>
    </location>
</feature>
<dbReference type="Pfam" id="PF00072">
    <property type="entry name" value="Response_reg"/>
    <property type="match status" value="1"/>
</dbReference>
<dbReference type="SUPFAM" id="SSF52172">
    <property type="entry name" value="CheY-like"/>
    <property type="match status" value="1"/>
</dbReference>
<dbReference type="EMBL" id="CP002631">
    <property type="protein sequence ID" value="AEB13760.1"/>
    <property type="molecule type" value="Genomic_DNA"/>
</dbReference>
<dbReference type="Pfam" id="PF00512">
    <property type="entry name" value="HisKA"/>
    <property type="match status" value="1"/>
</dbReference>
<keyword evidence="3 6" id="KW-0597">Phosphoprotein</keyword>
<dbReference type="Pfam" id="PF02518">
    <property type="entry name" value="HATPase_c"/>
    <property type="match status" value="1"/>
</dbReference>
<comment type="catalytic activity">
    <reaction evidence="1">
        <text>ATP + protein L-histidine = ADP + protein N-phospho-L-histidine.</text>
        <dbReference type="EC" id="2.7.13.3"/>
    </reaction>
</comment>
<protein>
    <recommendedName>
        <fullName evidence="2">histidine kinase</fullName>
        <ecNumber evidence="2">2.7.13.3</ecNumber>
    </recommendedName>
</protein>
<name>F2NY09_TRES6</name>
<sequence>MQNISIFSDDNEHGFSQIKKSVSGYILDSGDTRTNQYKKAIAADAMILYEFNLSKDLIVGNPVQRMSDRIVQLKPAMGLPENCSYTDFIDALCWDLSDEEKKRFLEKMNVYCLLDSFIMEKYEIQFDSSRSTYNGESFWTRTTIILTKDENSGDIMGLAVVKNITSGYRQKEEKLYQLEIINALTIEYSNVFMINVMSGIIRIVRINDRISSFYNESLEGLPYDDVLDFYASVSVYEDDRDMIKRAFSRENILKQLSKRESYYVNFRSYINNKISYMKLTVVRIGNIRETGNVLMGFMNVDTETEHEMKQRKALQEALSMAELASHAKSRFLSNMSHDIRTPMNAIIGYTSLAEKHIGNPELIKSDLARIKTNSSYLLCLINDVLDMSRIESGKIKIKFTSNTIEDILAEVDSVIQPQLQSKKLNYSVLRHGNLSRKVFCDKLRLKQILINILGNSVKYTGENGSIKFTAAETPSVSDGYSSYQFRIKDNGIGMSEEFQKKVFNPFERDENIENFHVQGTGLGLSISKNLVEKMDGSIFLKSKKDVETEFLICFDFENAPETESGKKEISASAEKTVDLKGTRILLVEDNSLNRDIAKELLKGAGFIIDEAENGKIALEMLSASPDGYYKVVLMDVMMPVMNGYEASMKIREMKSNKSSIPIVAMTANAFEEDKEQALKSGMDYFVSKPFDIKSLLSLLSEILAK</sequence>
<dbReference type="PRINTS" id="PR00344">
    <property type="entry name" value="BCTRLSENSOR"/>
</dbReference>
<dbReference type="InterPro" id="IPR011006">
    <property type="entry name" value="CheY-like_superfamily"/>
</dbReference>
<reference evidence="9 10" key="1">
    <citation type="journal article" date="2011" name="Stand. Genomic Sci.">
        <title>Complete genome sequence of Treponema succinifaciens type strain (6091).</title>
        <authorList>
            <person name="Han C."/>
            <person name="Gronow S."/>
            <person name="Teshima H."/>
            <person name="Lapidus A."/>
            <person name="Nolan M."/>
            <person name="Lucas S."/>
            <person name="Hammon N."/>
            <person name="Deshpande S."/>
            <person name="Cheng J.F."/>
            <person name="Zeytun A."/>
            <person name="Tapia R."/>
            <person name="Goodwin L."/>
            <person name="Pitluck S."/>
            <person name="Liolios K."/>
            <person name="Pagani I."/>
            <person name="Ivanova N."/>
            <person name="Mavromatis K."/>
            <person name="Mikhailova N."/>
            <person name="Huntemann M."/>
            <person name="Pati A."/>
            <person name="Chen A."/>
            <person name="Palaniappan K."/>
            <person name="Land M."/>
            <person name="Hauser L."/>
            <person name="Brambilla E.M."/>
            <person name="Rohde M."/>
            <person name="Goker M."/>
            <person name="Woyke T."/>
            <person name="Bristow J."/>
            <person name="Eisen J.A."/>
            <person name="Markowitz V."/>
            <person name="Hugenholtz P."/>
            <person name="Kyrpides N.C."/>
            <person name="Klenk H.P."/>
            <person name="Detter J.C."/>
        </authorList>
    </citation>
    <scope>NUCLEOTIDE SEQUENCE [LARGE SCALE GENOMIC DNA]</scope>
    <source>
        <strain evidence="10">ATCC 33096 / DSM 2489 / 6091</strain>
    </source>
</reference>
<evidence type="ECO:0000259" key="8">
    <source>
        <dbReference type="PROSITE" id="PS50110"/>
    </source>
</evidence>
<dbReference type="PROSITE" id="PS50109">
    <property type="entry name" value="HIS_KIN"/>
    <property type="match status" value="1"/>
</dbReference>
<dbReference type="EC" id="2.7.13.3" evidence="2"/>
<dbReference type="Gene3D" id="1.10.287.130">
    <property type="match status" value="1"/>
</dbReference>
<dbReference type="STRING" id="869209.Tresu_0832"/>
<dbReference type="InterPro" id="IPR003594">
    <property type="entry name" value="HATPase_dom"/>
</dbReference>
<dbReference type="InterPro" id="IPR003661">
    <property type="entry name" value="HisK_dim/P_dom"/>
</dbReference>
<dbReference type="GO" id="GO:0000155">
    <property type="term" value="F:phosphorelay sensor kinase activity"/>
    <property type="evidence" value="ECO:0007669"/>
    <property type="project" value="InterPro"/>
</dbReference>
<dbReference type="eggNOG" id="COG2205">
    <property type="taxonomic scope" value="Bacteria"/>
</dbReference>
<dbReference type="InterPro" id="IPR005467">
    <property type="entry name" value="His_kinase_dom"/>
</dbReference>
<evidence type="ECO:0000256" key="6">
    <source>
        <dbReference type="PROSITE-ProRule" id="PRU00169"/>
    </source>
</evidence>
<dbReference type="InterPro" id="IPR004358">
    <property type="entry name" value="Sig_transdc_His_kin-like_C"/>
</dbReference>
<dbReference type="GO" id="GO:0005886">
    <property type="term" value="C:plasma membrane"/>
    <property type="evidence" value="ECO:0007669"/>
    <property type="project" value="TreeGrafter"/>
</dbReference>
<keyword evidence="5 9" id="KW-0418">Kinase</keyword>
<evidence type="ECO:0000313" key="9">
    <source>
        <dbReference type="EMBL" id="AEB13760.1"/>
    </source>
</evidence>
<evidence type="ECO:0000259" key="7">
    <source>
        <dbReference type="PROSITE" id="PS50109"/>
    </source>
</evidence>
<dbReference type="InterPro" id="IPR036097">
    <property type="entry name" value="HisK_dim/P_sf"/>
</dbReference>
<dbReference type="SUPFAM" id="SSF55874">
    <property type="entry name" value="ATPase domain of HSP90 chaperone/DNA topoisomerase II/histidine kinase"/>
    <property type="match status" value="1"/>
</dbReference>
<gene>
    <name evidence="9" type="ordered locus">Tresu_0832</name>
</gene>
<dbReference type="InterPro" id="IPR036890">
    <property type="entry name" value="HATPase_C_sf"/>
</dbReference>
<feature type="domain" description="Response regulatory" evidence="8">
    <location>
        <begin position="583"/>
        <end position="703"/>
    </location>
</feature>
<dbReference type="eggNOG" id="COG0745">
    <property type="taxonomic scope" value="Bacteria"/>
</dbReference>
<feature type="modified residue" description="4-aspartylphosphate" evidence="6">
    <location>
        <position position="635"/>
    </location>
</feature>
<evidence type="ECO:0000256" key="4">
    <source>
        <dbReference type="ARBA" id="ARBA00022679"/>
    </source>
</evidence>
<dbReference type="SMART" id="SM00388">
    <property type="entry name" value="HisKA"/>
    <property type="match status" value="1"/>
</dbReference>
<dbReference type="GO" id="GO:0009927">
    <property type="term" value="F:histidine phosphotransfer kinase activity"/>
    <property type="evidence" value="ECO:0007669"/>
    <property type="project" value="TreeGrafter"/>
</dbReference>
<accession>F2NY09</accession>
<dbReference type="CDD" id="cd17546">
    <property type="entry name" value="REC_hyHK_CKI1_RcsC-like"/>
    <property type="match status" value="1"/>
</dbReference>
<dbReference type="Gene3D" id="3.30.565.10">
    <property type="entry name" value="Histidine kinase-like ATPase, C-terminal domain"/>
    <property type="match status" value="1"/>
</dbReference>
<dbReference type="KEGG" id="tsu:Tresu_0832"/>